<evidence type="ECO:0000313" key="1">
    <source>
        <dbReference type="EMBL" id="KAJ8636110.1"/>
    </source>
</evidence>
<dbReference type="EMBL" id="CM056811">
    <property type="protein sequence ID" value="KAJ8636110.1"/>
    <property type="molecule type" value="Genomic_DNA"/>
</dbReference>
<sequence>MDSGGFHAAASSLRQTPTEPKIAPAVRRRNGGSDFATELILCCPRFCSDFATEPSSSKQIVLCCFRFCNRTDPTSYSAVSASSPVTRNGSGEEFRQVFFTARWRGVPKLYKLPGELGAHGSKSKFDTIDLKRTAAR</sequence>
<reference evidence="1 2" key="1">
    <citation type="journal article" date="2022" name="Hortic Res">
        <title>A haplotype resolved chromosomal level avocado genome allows analysis of novel avocado genes.</title>
        <authorList>
            <person name="Nath O."/>
            <person name="Fletcher S.J."/>
            <person name="Hayward A."/>
            <person name="Shaw L.M."/>
            <person name="Masouleh A.K."/>
            <person name="Furtado A."/>
            <person name="Henry R.J."/>
            <person name="Mitter N."/>
        </authorList>
    </citation>
    <scope>NUCLEOTIDE SEQUENCE [LARGE SCALE GENOMIC DNA]</scope>
    <source>
        <strain evidence="2">cv. Hass</strain>
    </source>
</reference>
<dbReference type="Proteomes" id="UP001234297">
    <property type="component" value="Chromosome 3"/>
</dbReference>
<organism evidence="1 2">
    <name type="scientific">Persea americana</name>
    <name type="common">Avocado</name>
    <dbReference type="NCBI Taxonomy" id="3435"/>
    <lineage>
        <taxon>Eukaryota</taxon>
        <taxon>Viridiplantae</taxon>
        <taxon>Streptophyta</taxon>
        <taxon>Embryophyta</taxon>
        <taxon>Tracheophyta</taxon>
        <taxon>Spermatophyta</taxon>
        <taxon>Magnoliopsida</taxon>
        <taxon>Magnoliidae</taxon>
        <taxon>Laurales</taxon>
        <taxon>Lauraceae</taxon>
        <taxon>Persea</taxon>
    </lineage>
</organism>
<comment type="caution">
    <text evidence="1">The sequence shown here is derived from an EMBL/GenBank/DDBJ whole genome shotgun (WGS) entry which is preliminary data.</text>
</comment>
<accession>A0ACC2LS02</accession>
<keyword evidence="2" id="KW-1185">Reference proteome</keyword>
<gene>
    <name evidence="1" type="ORF">MRB53_010377</name>
</gene>
<protein>
    <submittedName>
        <fullName evidence="1">Uncharacterized protein</fullName>
    </submittedName>
</protein>
<name>A0ACC2LS02_PERAE</name>
<evidence type="ECO:0000313" key="2">
    <source>
        <dbReference type="Proteomes" id="UP001234297"/>
    </source>
</evidence>
<proteinExistence type="predicted"/>